<evidence type="ECO:0000259" key="3">
    <source>
        <dbReference type="PROSITE" id="PS50977"/>
    </source>
</evidence>
<dbReference type="EMBL" id="SCHB01000001">
    <property type="protein sequence ID" value="TBW73629.1"/>
    <property type="molecule type" value="Genomic_DNA"/>
</dbReference>
<dbReference type="InterPro" id="IPR009057">
    <property type="entry name" value="Homeodomain-like_sf"/>
</dbReference>
<dbReference type="PANTHER" id="PTHR43479">
    <property type="entry name" value="ACREF/ENVCD OPERON REPRESSOR-RELATED"/>
    <property type="match status" value="1"/>
</dbReference>
<feature type="DNA-binding region" description="H-T-H motif" evidence="2">
    <location>
        <begin position="29"/>
        <end position="48"/>
    </location>
</feature>
<reference evidence="6 8" key="2">
    <citation type="journal article" date="2019" name="Sci. Transl. Med.">
        <title>Quorum sensing between bacterial species on the skin protects against epidermal injury in atopic dermatitis.</title>
        <authorList>
            <person name="Williams M.R."/>
        </authorList>
    </citation>
    <scope>NUCLEOTIDE SEQUENCE [LARGE SCALE GENOMIC DNA]</scope>
    <source>
        <strain evidence="6 8">E7</strain>
    </source>
</reference>
<dbReference type="EMBL" id="LRQI01000047">
    <property type="protein sequence ID" value="KXA38477.1"/>
    <property type="molecule type" value="Genomic_DNA"/>
</dbReference>
<keyword evidence="9" id="KW-1185">Reference proteome</keyword>
<evidence type="ECO:0000313" key="7">
    <source>
        <dbReference type="Proteomes" id="UP000070063"/>
    </source>
</evidence>
<dbReference type="GeneID" id="58091126"/>
<accession>A0A133Q6G6</accession>
<evidence type="ECO:0000256" key="2">
    <source>
        <dbReference type="PROSITE-ProRule" id="PRU00335"/>
    </source>
</evidence>
<dbReference type="PROSITE" id="PS50977">
    <property type="entry name" value="HTH_TETR_2"/>
    <property type="match status" value="1"/>
</dbReference>
<dbReference type="InterPro" id="IPR050624">
    <property type="entry name" value="HTH-type_Tx_Regulator"/>
</dbReference>
<reference evidence="4 7" key="1">
    <citation type="submission" date="2016-01" db="EMBL/GenBank/DDBJ databases">
        <authorList>
            <person name="Mitreva M."/>
            <person name="Pepin K.H."/>
            <person name="Mihindukulasuriya K.A."/>
            <person name="Fulton R."/>
            <person name="Fronick C."/>
            <person name="O'Laughlin M."/>
            <person name="Miner T."/>
            <person name="Herter B."/>
            <person name="Rosa B.A."/>
            <person name="Cordes M."/>
            <person name="Tomlinson C."/>
            <person name="Wollam A."/>
            <person name="Palsikar V.B."/>
            <person name="Mardis E.R."/>
            <person name="Wilson R.K."/>
        </authorList>
    </citation>
    <scope>NUCLEOTIDE SEQUENCE [LARGE SCALE GENOMIC DNA]</scope>
    <source>
        <strain evidence="4 7">MJR7738</strain>
    </source>
</reference>
<feature type="domain" description="HTH tetR-type" evidence="3">
    <location>
        <begin position="6"/>
        <end position="66"/>
    </location>
</feature>
<dbReference type="SUPFAM" id="SSF46689">
    <property type="entry name" value="Homeodomain-like"/>
    <property type="match status" value="1"/>
</dbReference>
<dbReference type="InterPro" id="IPR001647">
    <property type="entry name" value="HTH_TetR"/>
</dbReference>
<proteinExistence type="predicted"/>
<evidence type="ECO:0000256" key="1">
    <source>
        <dbReference type="ARBA" id="ARBA00023125"/>
    </source>
</evidence>
<dbReference type="Proteomes" id="UP000070063">
    <property type="component" value="Unassembled WGS sequence"/>
</dbReference>
<dbReference type="Pfam" id="PF00440">
    <property type="entry name" value="TetR_N"/>
    <property type="match status" value="1"/>
</dbReference>
<dbReference type="InterPro" id="IPR023772">
    <property type="entry name" value="DNA-bd_HTH_TetR-type_CS"/>
</dbReference>
<protein>
    <submittedName>
        <fullName evidence="6">TetR/AcrR family transcriptional regulator</fullName>
    </submittedName>
    <submittedName>
        <fullName evidence="4">Transcriptional regulator, TetR family</fullName>
    </submittedName>
</protein>
<dbReference type="PROSITE" id="PS01081">
    <property type="entry name" value="HTH_TETR_1"/>
    <property type="match status" value="1"/>
</dbReference>
<dbReference type="EMBL" id="CP041722">
    <property type="protein sequence ID" value="QEX37683.1"/>
    <property type="molecule type" value="Genomic_DNA"/>
</dbReference>
<gene>
    <name evidence="6" type="ORF">EQ812_02150</name>
    <name evidence="5" type="ORF">FO454_01635</name>
    <name evidence="4" type="ORF">HMPREF3225_01176</name>
</gene>
<dbReference type="Proteomes" id="UP000293637">
    <property type="component" value="Unassembled WGS sequence"/>
</dbReference>
<dbReference type="GO" id="GO:0003677">
    <property type="term" value="F:DNA binding"/>
    <property type="evidence" value="ECO:0007669"/>
    <property type="project" value="UniProtKB-UniRule"/>
</dbReference>
<organism evidence="6 8">
    <name type="scientific">Staphylococcus lugdunensis</name>
    <dbReference type="NCBI Taxonomy" id="28035"/>
    <lineage>
        <taxon>Bacteria</taxon>
        <taxon>Bacillati</taxon>
        <taxon>Bacillota</taxon>
        <taxon>Bacilli</taxon>
        <taxon>Bacillales</taxon>
        <taxon>Staphylococcaceae</taxon>
        <taxon>Staphylococcus</taxon>
    </lineage>
</organism>
<dbReference type="AlphaFoldDB" id="A0A133Q6G6"/>
<sequence length="185" mass="22120">MRKDALKNRQRIESKALELFNAEGVEHISMNRIAKELNIGMGTLYRHFKDKGDLCYHIIEHDFDDIMQDMLTIKQQYTSARDIMQYSLDIFLAFKTDKSDLLNCIEGNDNTKLFRDSNFFKNLNQFYFELFYDYNDTSWAIFKTDMFLKSLTTTTFEFQKSERQLSNETFRDNLIKLYLPNEVTK</sequence>
<dbReference type="eggNOG" id="COG1309">
    <property type="taxonomic scope" value="Bacteria"/>
</dbReference>
<name>A0A133Q6G6_STALU</name>
<dbReference type="OMA" id="HCIEAGN"/>
<dbReference type="PRINTS" id="PR00455">
    <property type="entry name" value="HTHTETR"/>
</dbReference>
<evidence type="ECO:0000313" key="5">
    <source>
        <dbReference type="EMBL" id="QEX37683.1"/>
    </source>
</evidence>
<evidence type="ECO:0000313" key="6">
    <source>
        <dbReference type="EMBL" id="TBW73629.1"/>
    </source>
</evidence>
<dbReference type="STRING" id="28035.B6N84_01820"/>
<keyword evidence="1 2" id="KW-0238">DNA-binding</keyword>
<evidence type="ECO:0000313" key="4">
    <source>
        <dbReference type="EMBL" id="KXA38477.1"/>
    </source>
</evidence>
<dbReference type="Gene3D" id="1.10.357.10">
    <property type="entry name" value="Tetracycline Repressor, domain 2"/>
    <property type="match status" value="1"/>
</dbReference>
<dbReference type="PANTHER" id="PTHR43479:SF11">
    <property type="entry name" value="ACREF_ENVCD OPERON REPRESSOR-RELATED"/>
    <property type="match status" value="1"/>
</dbReference>
<reference evidence="5 9" key="3">
    <citation type="submission" date="2019-07" db="EMBL/GenBank/DDBJ databases">
        <title>Comparative genome analysis of staphylococcus lugdunensis shows clonal complex-dependent diversity of the putative virulence factor, ess/type vii locus.</title>
        <authorList>
            <person name="Lebeurre J."/>
            <person name="Dahyot S."/>
            <person name="Diene S."/>
            <person name="Paulay A."/>
            <person name="Aubourg M."/>
            <person name="Argemi X."/>
            <person name="Giard J.-C."/>
            <person name="Tournier I."/>
            <person name="Francois P."/>
            <person name="Pestel-Caron M."/>
        </authorList>
    </citation>
    <scope>NUCLEOTIDE SEQUENCE [LARGE SCALE GENOMIC DNA]</scope>
    <source>
        <strain evidence="5 9">SL13</strain>
    </source>
</reference>
<dbReference type="Proteomes" id="UP000325462">
    <property type="component" value="Chromosome"/>
</dbReference>
<evidence type="ECO:0000313" key="8">
    <source>
        <dbReference type="Proteomes" id="UP000293637"/>
    </source>
</evidence>
<dbReference type="RefSeq" id="WP_002460526.1">
    <property type="nucleotide sequence ID" value="NZ_AP021848.1"/>
</dbReference>
<evidence type="ECO:0000313" key="9">
    <source>
        <dbReference type="Proteomes" id="UP000325462"/>
    </source>
</evidence>